<comment type="caution">
    <text evidence="2">The sequence shown here is derived from an EMBL/GenBank/DDBJ whole genome shotgun (WGS) entry which is preliminary data.</text>
</comment>
<evidence type="ECO:0000313" key="3">
    <source>
        <dbReference type="Proteomes" id="UP000030816"/>
    </source>
</evidence>
<dbReference type="Proteomes" id="UP000030816">
    <property type="component" value="Unassembled WGS sequence"/>
</dbReference>
<organism evidence="2 3">
    <name type="scientific">Metarhizium album (strain ARSEF 1941)</name>
    <dbReference type="NCBI Taxonomy" id="1081103"/>
    <lineage>
        <taxon>Eukaryota</taxon>
        <taxon>Fungi</taxon>
        <taxon>Dikarya</taxon>
        <taxon>Ascomycota</taxon>
        <taxon>Pezizomycotina</taxon>
        <taxon>Sordariomycetes</taxon>
        <taxon>Hypocreomycetidae</taxon>
        <taxon>Hypocreales</taxon>
        <taxon>Clavicipitaceae</taxon>
        <taxon>Metarhizium</taxon>
    </lineage>
</organism>
<sequence>MFKLGSRRQSSGSGDSSYSDDSQLQRGLLTDSASSSTSKPGLGDYEPRASGALRPASPIFPHRFTHPKPRSNVYDADVPPHQLLKSEHAKRRRAVAYRSSGQSVLRQRTRLASIDEDGDGDGEGVSCAVSSAVSDEMFPHGYKMFSRDKIQTSAHGGRPRLVCKLCGDASFSRPVDLDCHMEMSHPKHVAVRVLPESFDKMDQEFCRLGVSAKEVLDSLTPTESVTSDWRS</sequence>
<dbReference type="HOGENOM" id="CLU_1200065_0_0_1"/>
<dbReference type="OrthoDB" id="4938840at2759"/>
<gene>
    <name evidence="2" type="ORF">MAM_02566</name>
</gene>
<evidence type="ECO:0000313" key="2">
    <source>
        <dbReference type="EMBL" id="KHN99713.1"/>
    </source>
</evidence>
<evidence type="ECO:0000256" key="1">
    <source>
        <dbReference type="SAM" id="MobiDB-lite"/>
    </source>
</evidence>
<dbReference type="AlphaFoldDB" id="A0A0B2X093"/>
<dbReference type="EMBL" id="AZHE01000004">
    <property type="protein sequence ID" value="KHN99713.1"/>
    <property type="molecule type" value="Genomic_DNA"/>
</dbReference>
<name>A0A0B2X093_METAS</name>
<feature type="region of interest" description="Disordered" evidence="1">
    <location>
        <begin position="1"/>
        <end position="73"/>
    </location>
</feature>
<proteinExistence type="predicted"/>
<reference evidence="2 3" key="1">
    <citation type="journal article" date="2014" name="Proc. Natl. Acad. Sci. U.S.A.">
        <title>Trajectory and genomic determinants of fungal-pathogen speciation and host adaptation.</title>
        <authorList>
            <person name="Hu X."/>
            <person name="Xiao G."/>
            <person name="Zheng P."/>
            <person name="Shang Y."/>
            <person name="Su Y."/>
            <person name="Zhang X."/>
            <person name="Liu X."/>
            <person name="Zhan S."/>
            <person name="St Leger R.J."/>
            <person name="Wang C."/>
        </authorList>
    </citation>
    <scope>NUCLEOTIDE SEQUENCE [LARGE SCALE GENOMIC DNA]</scope>
    <source>
        <strain evidence="2 3">ARSEF 1941</strain>
    </source>
</reference>
<dbReference type="RefSeq" id="XP_040680779.1">
    <property type="nucleotide sequence ID" value="XM_040821365.1"/>
</dbReference>
<protein>
    <submittedName>
        <fullName evidence="2">Uncharacterized protein</fullName>
    </submittedName>
</protein>
<dbReference type="GeneID" id="63737021"/>
<keyword evidence="3" id="KW-1185">Reference proteome</keyword>
<accession>A0A0B2X093</accession>
<feature type="compositionally biased region" description="Low complexity" evidence="1">
    <location>
        <begin position="7"/>
        <end position="26"/>
    </location>
</feature>